<dbReference type="EMBL" id="LHYF01000006">
    <property type="protein sequence ID" value="KXB07237.1"/>
    <property type="molecule type" value="Genomic_DNA"/>
</dbReference>
<dbReference type="Gene3D" id="3.40.50.150">
    <property type="entry name" value="Vaccinia Virus protein VP39"/>
    <property type="match status" value="1"/>
</dbReference>
<dbReference type="PATRIC" id="fig|1698281.3.peg.590"/>
<evidence type="ECO:0000256" key="1">
    <source>
        <dbReference type="ARBA" id="ARBA00022603"/>
    </source>
</evidence>
<proteinExistence type="predicted"/>
<keyword evidence="1" id="KW-0489">Methyltransferase</keyword>
<sequence>MREFHKLYYNSAFTNGTFQNTYWLGIPAFKCPLDLWIYQEIIVDLKPDVIIEAGTAYGGSALFLASICDLVEKGEVITIDIEEVDERPNHNRIKYLTGSSVSIDIVDRVKSYIGEEEEVMVILDSDHSKDHVLEELRVYGNLVTEGQYLVVEDTNLNGNPVCPDNGPGPMEAVKEFLENNDRFQIDESKEKFYLTFSPRGYLRKSR</sequence>
<dbReference type="GO" id="GO:0032259">
    <property type="term" value="P:methylation"/>
    <property type="evidence" value="ECO:0007669"/>
    <property type="project" value="UniProtKB-KW"/>
</dbReference>
<reference evidence="3 4" key="1">
    <citation type="journal article" date="2016" name="Sci. Rep.">
        <title>Metabolic traits of an uncultured archaeal lineage -MSBL1- from brine pools of the Red Sea.</title>
        <authorList>
            <person name="Mwirichia R."/>
            <person name="Alam I."/>
            <person name="Rashid M."/>
            <person name="Vinu M."/>
            <person name="Ba-Alawi W."/>
            <person name="Anthony Kamau A."/>
            <person name="Kamanda Ngugi D."/>
            <person name="Goker M."/>
            <person name="Klenk H.P."/>
            <person name="Bajic V."/>
            <person name="Stingl U."/>
        </authorList>
    </citation>
    <scope>NUCLEOTIDE SEQUENCE [LARGE SCALE GENOMIC DNA]</scope>
    <source>
        <strain evidence="3">SCGC-AAA382C18</strain>
    </source>
</reference>
<dbReference type="GO" id="GO:0005886">
    <property type="term" value="C:plasma membrane"/>
    <property type="evidence" value="ECO:0007669"/>
    <property type="project" value="TreeGrafter"/>
</dbReference>
<keyword evidence="4" id="KW-1185">Reference proteome</keyword>
<dbReference type="InterPro" id="IPR029063">
    <property type="entry name" value="SAM-dependent_MTases_sf"/>
</dbReference>
<evidence type="ECO:0000313" key="4">
    <source>
        <dbReference type="Proteomes" id="UP000070404"/>
    </source>
</evidence>
<dbReference type="Pfam" id="PF04989">
    <property type="entry name" value="RMNT_CmcI"/>
    <property type="match status" value="1"/>
</dbReference>
<dbReference type="InterPro" id="IPR007072">
    <property type="entry name" value="RNMT_CmcI"/>
</dbReference>
<gene>
    <name evidence="3" type="ORF">AKJ52_00680</name>
</gene>
<evidence type="ECO:0000256" key="2">
    <source>
        <dbReference type="ARBA" id="ARBA00022679"/>
    </source>
</evidence>
<accession>A0A133VLE1</accession>
<dbReference type="Proteomes" id="UP000070404">
    <property type="component" value="Unassembled WGS sequence"/>
</dbReference>
<dbReference type="AlphaFoldDB" id="A0A133VLE1"/>
<dbReference type="GO" id="GO:0008168">
    <property type="term" value="F:methyltransferase activity"/>
    <property type="evidence" value="ECO:0007669"/>
    <property type="project" value="UniProtKB-KW"/>
</dbReference>
<name>A0A133VLE1_9EURY</name>
<protein>
    <submittedName>
        <fullName evidence="3">Cephalosporin hydroxylase</fullName>
    </submittedName>
</protein>
<dbReference type="PANTHER" id="PTHR40048">
    <property type="entry name" value="RHAMNOSYL O-METHYLTRANSFERASE"/>
    <property type="match status" value="1"/>
</dbReference>
<dbReference type="GO" id="GO:0008610">
    <property type="term" value="P:lipid biosynthetic process"/>
    <property type="evidence" value="ECO:0007669"/>
    <property type="project" value="InterPro"/>
</dbReference>
<dbReference type="PANTHER" id="PTHR40048:SF1">
    <property type="entry name" value="RHAMNOSYL O-METHYLTRANSFERASE"/>
    <property type="match status" value="1"/>
</dbReference>
<organism evidence="3 4">
    <name type="scientific">candidate division MSBL1 archaeon SCGC-AAA382C18</name>
    <dbReference type="NCBI Taxonomy" id="1698281"/>
    <lineage>
        <taxon>Archaea</taxon>
        <taxon>Methanobacteriati</taxon>
        <taxon>Methanobacteriota</taxon>
        <taxon>candidate division MSBL1</taxon>
    </lineage>
</organism>
<keyword evidence="2" id="KW-0808">Transferase</keyword>
<evidence type="ECO:0000313" key="3">
    <source>
        <dbReference type="EMBL" id="KXB07237.1"/>
    </source>
</evidence>
<comment type="caution">
    <text evidence="3">The sequence shown here is derived from an EMBL/GenBank/DDBJ whole genome shotgun (WGS) entry which is preliminary data.</text>
</comment>
<dbReference type="SUPFAM" id="SSF53335">
    <property type="entry name" value="S-adenosyl-L-methionine-dependent methyltransferases"/>
    <property type="match status" value="1"/>
</dbReference>